<dbReference type="Gene3D" id="1.20.1090.10">
    <property type="entry name" value="Dehydroquinate synthase-like - alpha domain"/>
    <property type="match status" value="1"/>
</dbReference>
<evidence type="ECO:0000256" key="1">
    <source>
        <dbReference type="ARBA" id="ARBA00001911"/>
    </source>
</evidence>
<proteinExistence type="predicted"/>
<dbReference type="PANTHER" id="PTHR43622:SF3">
    <property type="entry name" value="2-EPI-5-EPI-VALIOLONE SYNTHASE"/>
    <property type="match status" value="1"/>
</dbReference>
<dbReference type="EMBL" id="JADQTO010000020">
    <property type="protein sequence ID" value="MBG0566348.1"/>
    <property type="molecule type" value="Genomic_DNA"/>
</dbReference>
<dbReference type="Gene3D" id="3.40.50.1970">
    <property type="match status" value="1"/>
</dbReference>
<accession>A0A931CFM2</accession>
<dbReference type="InterPro" id="IPR030963">
    <property type="entry name" value="DHQ_synth_fam"/>
</dbReference>
<evidence type="ECO:0000313" key="14">
    <source>
        <dbReference type="Proteomes" id="UP000598146"/>
    </source>
</evidence>
<evidence type="ECO:0000256" key="5">
    <source>
        <dbReference type="ARBA" id="ARBA00023027"/>
    </source>
</evidence>
<dbReference type="GO" id="GO:0017000">
    <property type="term" value="P:antibiotic biosynthetic process"/>
    <property type="evidence" value="ECO:0007669"/>
    <property type="project" value="InterPro"/>
</dbReference>
<dbReference type="Pfam" id="PF24621">
    <property type="entry name" value="DHQS_C"/>
    <property type="match status" value="1"/>
</dbReference>
<keyword evidence="6" id="KW-0456">Lyase</keyword>
<feature type="domain" description="3-dehydroquinate synthase C-terminal" evidence="12">
    <location>
        <begin position="192"/>
        <end position="336"/>
    </location>
</feature>
<dbReference type="GO" id="GO:0009073">
    <property type="term" value="P:aromatic amino acid family biosynthetic process"/>
    <property type="evidence" value="ECO:0007669"/>
    <property type="project" value="InterPro"/>
</dbReference>
<comment type="caution">
    <text evidence="13">The sequence shown here is derived from an EMBL/GenBank/DDBJ whole genome shotgun (WGS) entry which is preliminary data.</text>
</comment>
<dbReference type="InterPro" id="IPR050071">
    <property type="entry name" value="Dehydroquinate_synthase"/>
</dbReference>
<dbReference type="GO" id="GO:0000166">
    <property type="term" value="F:nucleotide binding"/>
    <property type="evidence" value="ECO:0007669"/>
    <property type="project" value="UniProtKB-KW"/>
</dbReference>
<keyword evidence="7" id="KW-0170">Cobalt</keyword>
<name>A0A931CFM2_9ACTN</name>
<dbReference type="GO" id="GO:0046872">
    <property type="term" value="F:metal ion binding"/>
    <property type="evidence" value="ECO:0007669"/>
    <property type="project" value="UniProtKB-KW"/>
</dbReference>
<protein>
    <recommendedName>
        <fullName evidence="10">2-epi-5-epi-valiolone synthase</fullName>
        <ecNumber evidence="9">4.2.3.152</ecNumber>
    </recommendedName>
</protein>
<keyword evidence="4" id="KW-0547">Nucleotide-binding</keyword>
<reference evidence="13" key="1">
    <citation type="submission" date="2020-11" db="EMBL/GenBank/DDBJ databases">
        <title>Isolation and identification of active actinomycetes.</title>
        <authorList>
            <person name="Sun X."/>
        </authorList>
    </citation>
    <scope>NUCLEOTIDE SEQUENCE</scope>
    <source>
        <strain evidence="13">NEAU-A11</strain>
    </source>
</reference>
<dbReference type="Proteomes" id="UP000598146">
    <property type="component" value="Unassembled WGS sequence"/>
</dbReference>
<sequence>MIGLETYRVSAQALADYEVTFSDDILDRASPELATCGNRTETRSRRRIAVLDESVNALYGTRIREYFEWHGLECQYVVLPPGEQHKVMETVLTVIAEFDRFGLDRRREPVISFGGGVLLDLVGVATSMYRRGVPHVRVPTTLLGQVDAAIGAKTGINHGAHKNRLGSFQQPAGVLLDRRFLASLDERHLRNGMAEIVKLAVVRDERLFELLEEHGELLIEERFQGSSPTGERVARQVLHRSVQGMLAELEPNLWERELDRLVDFGHSVGPALEMRADGELLHGETVAIDIALFTTVAASRGVLDDKAGRRILELLHRLALPTDHHLLDGDLLRRAMTDTVRHRDGRQRLPVPVGIGAATFLNDVSDEELRSALRHRRREAVPT</sequence>
<evidence type="ECO:0000259" key="12">
    <source>
        <dbReference type="Pfam" id="PF24621"/>
    </source>
</evidence>
<evidence type="ECO:0000256" key="8">
    <source>
        <dbReference type="ARBA" id="ARBA00023993"/>
    </source>
</evidence>
<organism evidence="13 14">
    <name type="scientific">Actinoplanes aureus</name>
    <dbReference type="NCBI Taxonomy" id="2792083"/>
    <lineage>
        <taxon>Bacteria</taxon>
        <taxon>Bacillati</taxon>
        <taxon>Actinomycetota</taxon>
        <taxon>Actinomycetes</taxon>
        <taxon>Micromonosporales</taxon>
        <taxon>Micromonosporaceae</taxon>
        <taxon>Actinoplanes</taxon>
    </lineage>
</organism>
<evidence type="ECO:0000256" key="7">
    <source>
        <dbReference type="ARBA" id="ARBA00023285"/>
    </source>
</evidence>
<dbReference type="EC" id="4.2.3.152" evidence="9"/>
<dbReference type="GO" id="GO:0003856">
    <property type="term" value="F:3-dehydroquinate synthase activity"/>
    <property type="evidence" value="ECO:0007669"/>
    <property type="project" value="TreeGrafter"/>
</dbReference>
<evidence type="ECO:0000256" key="10">
    <source>
        <dbReference type="ARBA" id="ARBA00024092"/>
    </source>
</evidence>
<keyword evidence="14" id="KW-1185">Reference proteome</keyword>
<feature type="domain" description="3-dehydroquinate synthase N-terminal" evidence="11">
    <location>
        <begin position="77"/>
        <end position="190"/>
    </location>
</feature>
<dbReference type="InterPro" id="IPR056179">
    <property type="entry name" value="DHQS_C"/>
</dbReference>
<evidence type="ECO:0000256" key="4">
    <source>
        <dbReference type="ARBA" id="ARBA00022741"/>
    </source>
</evidence>
<evidence type="ECO:0000256" key="9">
    <source>
        <dbReference type="ARBA" id="ARBA00024060"/>
    </source>
</evidence>
<dbReference type="RefSeq" id="WP_196418130.1">
    <property type="nucleotide sequence ID" value="NZ_JADQTO010000020.1"/>
</dbReference>
<dbReference type="InterPro" id="IPR030960">
    <property type="entry name" value="DHQS/DOIS_N"/>
</dbReference>
<dbReference type="Pfam" id="PF01761">
    <property type="entry name" value="DHQ_synthase"/>
    <property type="match status" value="1"/>
</dbReference>
<evidence type="ECO:0000256" key="6">
    <source>
        <dbReference type="ARBA" id="ARBA00023239"/>
    </source>
</evidence>
<gene>
    <name evidence="13" type="ORF">I4J89_33365</name>
</gene>
<evidence type="ECO:0000313" key="13">
    <source>
        <dbReference type="EMBL" id="MBG0566348.1"/>
    </source>
</evidence>
<dbReference type="AlphaFoldDB" id="A0A931CFM2"/>
<evidence type="ECO:0000259" key="11">
    <source>
        <dbReference type="Pfam" id="PF01761"/>
    </source>
</evidence>
<dbReference type="PANTHER" id="PTHR43622">
    <property type="entry name" value="3-DEHYDROQUINATE SYNTHASE"/>
    <property type="match status" value="1"/>
</dbReference>
<keyword evidence="3" id="KW-0479">Metal-binding</keyword>
<dbReference type="CDD" id="cd08199">
    <property type="entry name" value="EEVS"/>
    <property type="match status" value="1"/>
</dbReference>
<evidence type="ECO:0000256" key="2">
    <source>
        <dbReference type="ARBA" id="ARBA00001941"/>
    </source>
</evidence>
<comment type="cofactor">
    <cofactor evidence="1">
        <name>NAD(+)</name>
        <dbReference type="ChEBI" id="CHEBI:57540"/>
    </cofactor>
</comment>
<keyword evidence="5" id="KW-0520">NAD</keyword>
<evidence type="ECO:0000256" key="3">
    <source>
        <dbReference type="ARBA" id="ARBA00022723"/>
    </source>
</evidence>
<dbReference type="PIRSF" id="PIRSF001455">
    <property type="entry name" value="DHQ_synth"/>
    <property type="match status" value="1"/>
</dbReference>
<dbReference type="SUPFAM" id="SSF56796">
    <property type="entry name" value="Dehydroquinate synthase-like"/>
    <property type="match status" value="1"/>
</dbReference>
<comment type="cofactor">
    <cofactor evidence="2">
        <name>Co(2+)</name>
        <dbReference type="ChEBI" id="CHEBI:48828"/>
    </cofactor>
</comment>
<dbReference type="InterPro" id="IPR035872">
    <property type="entry name" value="EEVS-like"/>
</dbReference>
<comment type="catalytic activity">
    <reaction evidence="8">
        <text>D-sedoheptulose 7-phosphate = 2-epi-5-epi-valiolone + phosphate</text>
        <dbReference type="Rhea" id="RHEA:44184"/>
        <dbReference type="ChEBI" id="CHEBI:43474"/>
        <dbReference type="ChEBI" id="CHEBI:57483"/>
        <dbReference type="ChEBI" id="CHEBI:84187"/>
        <dbReference type="EC" id="4.2.3.152"/>
    </reaction>
</comment>